<gene>
    <name evidence="1" type="ORF">PC117_g24742</name>
</gene>
<protein>
    <submittedName>
        <fullName evidence="1">Uncharacterized protein</fullName>
    </submittedName>
</protein>
<proteinExistence type="predicted"/>
<dbReference type="Proteomes" id="UP000736787">
    <property type="component" value="Unassembled WGS sequence"/>
</dbReference>
<reference evidence="1" key="1">
    <citation type="submission" date="2018-10" db="EMBL/GenBank/DDBJ databases">
        <title>Effector identification in a new, highly contiguous assembly of the strawberry crown rot pathogen Phytophthora cactorum.</title>
        <authorList>
            <person name="Armitage A.D."/>
            <person name="Nellist C.F."/>
            <person name="Bates H."/>
            <person name="Vickerstaff R.J."/>
            <person name="Harrison R.J."/>
        </authorList>
    </citation>
    <scope>NUCLEOTIDE SEQUENCE</scope>
    <source>
        <strain evidence="1">4040</strain>
    </source>
</reference>
<organism evidence="1 2">
    <name type="scientific">Phytophthora cactorum</name>
    <dbReference type="NCBI Taxonomy" id="29920"/>
    <lineage>
        <taxon>Eukaryota</taxon>
        <taxon>Sar</taxon>
        <taxon>Stramenopiles</taxon>
        <taxon>Oomycota</taxon>
        <taxon>Peronosporomycetes</taxon>
        <taxon>Peronosporales</taxon>
        <taxon>Peronosporaceae</taxon>
        <taxon>Phytophthora</taxon>
    </lineage>
</organism>
<sequence>MGRPRMQRLKCKKMFELRLEGLYLLSAFKPLQFGRWTSLVTTTARIDVNGETKDCSTYTLKDDSRAKSTDDRVDNSEVGFVHAINNRKRLDNSLWYRVQWRDEPDGYRWPDSWLPGA</sequence>
<name>A0A8T1AUS0_9STRA</name>
<comment type="caution">
    <text evidence="1">The sequence shown here is derived from an EMBL/GenBank/DDBJ whole genome shotgun (WGS) entry which is preliminary data.</text>
</comment>
<accession>A0A8T1AUS0</accession>
<dbReference type="AlphaFoldDB" id="A0A8T1AUS0"/>
<evidence type="ECO:0000313" key="2">
    <source>
        <dbReference type="Proteomes" id="UP000736787"/>
    </source>
</evidence>
<dbReference type="EMBL" id="RCMK01001735">
    <property type="protein sequence ID" value="KAG2889202.1"/>
    <property type="molecule type" value="Genomic_DNA"/>
</dbReference>
<evidence type="ECO:0000313" key="1">
    <source>
        <dbReference type="EMBL" id="KAG2889202.1"/>
    </source>
</evidence>